<evidence type="ECO:0000256" key="1">
    <source>
        <dbReference type="ARBA" id="ARBA00004141"/>
    </source>
</evidence>
<evidence type="ECO:0000256" key="5">
    <source>
        <dbReference type="ARBA" id="ARBA00022989"/>
    </source>
</evidence>
<keyword evidence="11" id="KW-1185">Reference proteome</keyword>
<protein>
    <submittedName>
        <fullName evidence="10">Undecaprenyl-phosphate glucose phosphotransferase</fullName>
    </submittedName>
</protein>
<dbReference type="NCBIfam" id="TIGR03023">
    <property type="entry name" value="WcaJ_sugtrans"/>
    <property type="match status" value="1"/>
</dbReference>
<evidence type="ECO:0000256" key="6">
    <source>
        <dbReference type="ARBA" id="ARBA00023136"/>
    </source>
</evidence>
<sequence>MLGLLSRLIDVALVSVAACAAGALHAGRPVWLSDTQSIAVAFDAMLVVAFFPAFGIYGSWRGKPLGDLLWRTALAWLVVEAAGVLMSFSVHRVDALSRTWLALWACSAISMLLGAKVLVYTMLKRLRRHGFNRKSVAIVGSGPYATSLIERMNAHPEAGFWPVCVFDDEDGAQGDGASQPRRESIGAIEGVPLRRDFDELLALVRRRSIRELWLALPMSREPMVHRIVTAFRHDFVNIRFIPDVSSLTLLNQEVVDLLGVPAINLVASPVGEVRALPKLVFDRLFAFAALVALAPLMLVIAIAVKLSSPGPVFFRQRRLGADGKAFEIYKFRTMKVHAESSGRVTQATRRDPRVTRVGRFLRRTSLDELPQFINVLKGEMSVVGPRPHALEHDDLYKDLVNGYMFRYRIKPGITGWAQIHGFRGETDRIEKMSGRVKLDLYYIQNWTFWFDIKIVVLTFWKGFAGSNAY</sequence>
<proteinExistence type="inferred from homology"/>
<feature type="chain" id="PRO_5014711570" evidence="8">
    <location>
        <begin position="21"/>
        <end position="469"/>
    </location>
</feature>
<evidence type="ECO:0000256" key="7">
    <source>
        <dbReference type="SAM" id="Phobius"/>
    </source>
</evidence>
<feature type="transmembrane region" description="Helical" evidence="7">
    <location>
        <begin position="100"/>
        <end position="123"/>
    </location>
</feature>
<evidence type="ECO:0000259" key="9">
    <source>
        <dbReference type="Pfam" id="PF02397"/>
    </source>
</evidence>
<dbReference type="PANTHER" id="PTHR30576:SF0">
    <property type="entry name" value="UNDECAPRENYL-PHOSPHATE N-ACETYLGALACTOSAMINYL 1-PHOSPHATE TRANSFERASE-RELATED"/>
    <property type="match status" value="1"/>
</dbReference>
<dbReference type="Gene3D" id="3.40.50.720">
    <property type="entry name" value="NAD(P)-binding Rossmann-like Domain"/>
    <property type="match status" value="1"/>
</dbReference>
<feature type="transmembrane region" description="Helical" evidence="7">
    <location>
        <begin position="68"/>
        <end position="88"/>
    </location>
</feature>
<dbReference type="InterPro" id="IPR017475">
    <property type="entry name" value="EPS_sugar_tfrase"/>
</dbReference>
<evidence type="ECO:0000256" key="3">
    <source>
        <dbReference type="ARBA" id="ARBA00022679"/>
    </source>
</evidence>
<dbReference type="EMBL" id="PNYC01000004">
    <property type="protein sequence ID" value="PMS37365.1"/>
    <property type="molecule type" value="Genomic_DNA"/>
</dbReference>
<dbReference type="STRING" id="863227.GCA_000373005_01533"/>
<keyword evidence="6 7" id="KW-0472">Membrane</keyword>
<dbReference type="AlphaFoldDB" id="A0A2N7X7D4"/>
<comment type="subcellular location">
    <subcellularLocation>
        <location evidence="1">Membrane</location>
        <topology evidence="1">Multi-pass membrane protein</topology>
    </subcellularLocation>
</comment>
<dbReference type="InterPro" id="IPR017473">
    <property type="entry name" value="Undecaprenyl-P_gluc_Ptfrase"/>
</dbReference>
<dbReference type="NCBIfam" id="TIGR03025">
    <property type="entry name" value="EPS_sugtrans"/>
    <property type="match status" value="1"/>
</dbReference>
<reference evidence="10 11" key="1">
    <citation type="submission" date="2018-01" db="EMBL/GenBank/DDBJ databases">
        <title>Whole genome analyses suggest that Burkholderia sensu lato contains two further novel genera in the rhizoxinica-symbiotica group Mycetohabitans gen. nov., and Trinickia gen. nov.: implications for the evolution of diazotrophy and nodulation in the Burkholderiaceae.</title>
        <authorList>
            <person name="Estrada-de los Santos P."/>
            <person name="Palmer M."/>
            <person name="Chavez-Ramirez B."/>
            <person name="Beukes C."/>
            <person name="Steenkamp E.T."/>
            <person name="Hirsch A.M."/>
            <person name="Manyaka P."/>
            <person name="Maluk M."/>
            <person name="Lafos M."/>
            <person name="Crook M."/>
            <person name="Gross E."/>
            <person name="Simon M.F."/>
            <person name="Bueno dos Reis Junior F."/>
            <person name="Poole P.S."/>
            <person name="Venter S.N."/>
            <person name="James E.K."/>
        </authorList>
    </citation>
    <scope>NUCLEOTIDE SEQUENCE [LARGE SCALE GENOMIC DNA]</scope>
    <source>
        <strain evidence="10 11">JPY 581</strain>
    </source>
</reference>
<dbReference type="Pfam" id="PF13727">
    <property type="entry name" value="CoA_binding_3"/>
    <property type="match status" value="1"/>
</dbReference>
<evidence type="ECO:0000256" key="4">
    <source>
        <dbReference type="ARBA" id="ARBA00022692"/>
    </source>
</evidence>
<dbReference type="Proteomes" id="UP000235777">
    <property type="component" value="Unassembled WGS sequence"/>
</dbReference>
<gene>
    <name evidence="10" type="ORF">C0Z20_08625</name>
</gene>
<feature type="transmembrane region" description="Helical" evidence="7">
    <location>
        <begin position="36"/>
        <end position="56"/>
    </location>
</feature>
<dbReference type="GO" id="GO:0016020">
    <property type="term" value="C:membrane"/>
    <property type="evidence" value="ECO:0007669"/>
    <property type="project" value="UniProtKB-SubCell"/>
</dbReference>
<comment type="caution">
    <text evidence="10">The sequence shown here is derived from an EMBL/GenBank/DDBJ whole genome shotgun (WGS) entry which is preliminary data.</text>
</comment>
<feature type="domain" description="Bacterial sugar transferase" evidence="9">
    <location>
        <begin position="278"/>
        <end position="462"/>
    </location>
</feature>
<evidence type="ECO:0000256" key="2">
    <source>
        <dbReference type="ARBA" id="ARBA00006464"/>
    </source>
</evidence>
<feature type="transmembrane region" description="Helical" evidence="7">
    <location>
        <begin position="284"/>
        <end position="304"/>
    </location>
</feature>
<organism evidence="10 11">
    <name type="scientific">Trinickia symbiotica</name>
    <dbReference type="NCBI Taxonomy" id="863227"/>
    <lineage>
        <taxon>Bacteria</taxon>
        <taxon>Pseudomonadati</taxon>
        <taxon>Pseudomonadota</taxon>
        <taxon>Betaproteobacteria</taxon>
        <taxon>Burkholderiales</taxon>
        <taxon>Burkholderiaceae</taxon>
        <taxon>Trinickia</taxon>
    </lineage>
</organism>
<evidence type="ECO:0000313" key="10">
    <source>
        <dbReference type="EMBL" id="PMS37365.1"/>
    </source>
</evidence>
<name>A0A2N7X7D4_9BURK</name>
<dbReference type="PANTHER" id="PTHR30576">
    <property type="entry name" value="COLANIC BIOSYNTHESIS UDP-GLUCOSE LIPID CARRIER TRANSFERASE"/>
    <property type="match status" value="1"/>
</dbReference>
<keyword evidence="5 7" id="KW-1133">Transmembrane helix</keyword>
<dbReference type="InterPro" id="IPR003362">
    <property type="entry name" value="Bact_transf"/>
</dbReference>
<keyword evidence="8" id="KW-0732">Signal</keyword>
<keyword evidence="4 7" id="KW-0812">Transmembrane</keyword>
<comment type="similarity">
    <text evidence="2">Belongs to the bacterial sugar transferase family.</text>
</comment>
<accession>A0A2N7X7D4</accession>
<dbReference type="GO" id="GO:0016780">
    <property type="term" value="F:phosphotransferase activity, for other substituted phosphate groups"/>
    <property type="evidence" value="ECO:0007669"/>
    <property type="project" value="TreeGrafter"/>
</dbReference>
<dbReference type="OrthoDB" id="9808602at2"/>
<evidence type="ECO:0000256" key="8">
    <source>
        <dbReference type="SAM" id="SignalP"/>
    </source>
</evidence>
<dbReference type="Pfam" id="PF02397">
    <property type="entry name" value="Bac_transf"/>
    <property type="match status" value="1"/>
</dbReference>
<feature type="signal peptide" evidence="8">
    <location>
        <begin position="1"/>
        <end position="20"/>
    </location>
</feature>
<evidence type="ECO:0000313" key="11">
    <source>
        <dbReference type="Proteomes" id="UP000235777"/>
    </source>
</evidence>
<dbReference type="RefSeq" id="WP_018440089.1">
    <property type="nucleotide sequence ID" value="NZ_KB890168.1"/>
</dbReference>
<keyword evidence="3 10" id="KW-0808">Transferase</keyword>